<evidence type="ECO:0000313" key="7">
    <source>
        <dbReference type="EMBL" id="KKB64662.1"/>
    </source>
</evidence>
<dbReference type="PANTHER" id="PTHR28047:SF5">
    <property type="entry name" value="PROTEIN DCG1"/>
    <property type="match status" value="1"/>
</dbReference>
<comment type="similarity">
    <text evidence="1">Belongs to the HyuE racemase family.</text>
</comment>
<evidence type="ECO:0000256" key="1">
    <source>
        <dbReference type="ARBA" id="ARBA00038414"/>
    </source>
</evidence>
<accession>A0A0F5K553</accession>
<dbReference type="EMBL" id="LAQU01000003">
    <property type="protein sequence ID" value="KKB64662.1"/>
    <property type="molecule type" value="Genomic_DNA"/>
</dbReference>
<dbReference type="STRING" id="28092.WM40_04415"/>
<dbReference type="PATRIC" id="fig|28092.6.peg.1045"/>
<comment type="catalytic activity">
    <reaction evidence="5">
        <text>D-5-benzylhydantoin = L-5-benzylhydantoin</text>
        <dbReference type="Rhea" id="RHEA:83991"/>
        <dbReference type="ChEBI" id="CHEBI:176864"/>
        <dbReference type="ChEBI" id="CHEBI:233540"/>
    </reaction>
</comment>
<sequence length="246" mass="25878">MKINIVNPNTSASMTQTIADGARRKAALGTTLRVVNPDAGPPSIEGWYDDAMAVPGLLSELKRGEAEGAQAHVIACFGDPGLHAARECVQGPVLGIAEAAMHVASLIAPGFTIVTTLGRVRDMTWHLVDRYGMRGFCRNVRAIDVAVLALEEPGSAAREKVLQSCRAALEEDHAEAIVLGCAGMVDFCEALEQELGVPVIDGVTAAVKLAEALLGLGVRTSKRSGFAFPLPKTYSGAMAPYSPQKL</sequence>
<dbReference type="FunFam" id="3.40.50.12500:FF:000001">
    <property type="entry name" value="Putative hydantoin racemase"/>
    <property type="match status" value="1"/>
</dbReference>
<comment type="catalytic activity">
    <reaction evidence="6">
        <text>D-5-isobutylhydantoin = L-5-isobutylhydantoin</text>
        <dbReference type="Rhea" id="RHEA:84231"/>
        <dbReference type="ChEBI" id="CHEBI:233609"/>
        <dbReference type="ChEBI" id="CHEBI:233610"/>
    </reaction>
</comment>
<comment type="catalytic activity">
    <reaction evidence="2">
        <text>a D-5-monosubstituted hydantoin = a L-5-monosubstituted hydantoin</text>
        <dbReference type="Rhea" id="RHEA:46624"/>
        <dbReference type="ChEBI" id="CHEBI:86339"/>
        <dbReference type="ChEBI" id="CHEBI:86340"/>
        <dbReference type="EC" id="5.1.99.5"/>
    </reaction>
</comment>
<evidence type="ECO:0000256" key="4">
    <source>
        <dbReference type="ARBA" id="ARBA00067972"/>
    </source>
</evidence>
<dbReference type="EC" id="5.1.99.5" evidence="3"/>
<keyword evidence="8" id="KW-1185">Reference proteome</keyword>
<evidence type="ECO:0000256" key="5">
    <source>
        <dbReference type="ARBA" id="ARBA00093199"/>
    </source>
</evidence>
<dbReference type="OrthoDB" id="9791723at2"/>
<dbReference type="InterPro" id="IPR015942">
    <property type="entry name" value="Asp/Glu/hydantoin_racemase"/>
</dbReference>
<dbReference type="InterPro" id="IPR053714">
    <property type="entry name" value="Iso_Racemase_Enz_sf"/>
</dbReference>
<evidence type="ECO:0000256" key="3">
    <source>
        <dbReference type="ARBA" id="ARBA00066406"/>
    </source>
</evidence>
<evidence type="ECO:0000313" key="8">
    <source>
        <dbReference type="Proteomes" id="UP000033618"/>
    </source>
</evidence>
<dbReference type="GO" id="GO:0036348">
    <property type="term" value="F:hydantoin racemase activity"/>
    <property type="evidence" value="ECO:0007669"/>
    <property type="project" value="UniProtKB-EC"/>
</dbReference>
<dbReference type="InterPro" id="IPR052186">
    <property type="entry name" value="Hydantoin_racemase-like"/>
</dbReference>
<dbReference type="Gene3D" id="3.40.50.12500">
    <property type="match status" value="1"/>
</dbReference>
<dbReference type="GO" id="GO:0047661">
    <property type="term" value="F:amino-acid racemase activity"/>
    <property type="evidence" value="ECO:0007669"/>
    <property type="project" value="InterPro"/>
</dbReference>
<reference evidence="7 8" key="1">
    <citation type="submission" date="2015-03" db="EMBL/GenBank/DDBJ databases">
        <title>Draft Genome Sequence of Burkholderia andropogonis type strain ICMP2807, isolated from Sorghum bicolor.</title>
        <authorList>
            <person name="Lopes-Santos L."/>
            <person name="Castro D.B."/>
            <person name="Ottoboni L.M."/>
            <person name="Park D."/>
            <person name="Weirc B.S."/>
            <person name="Destefano S.A."/>
        </authorList>
    </citation>
    <scope>NUCLEOTIDE SEQUENCE [LARGE SCALE GENOMIC DNA]</scope>
    <source>
        <strain evidence="7 8">ICMP2807</strain>
    </source>
</reference>
<protein>
    <recommendedName>
        <fullName evidence="4">Hydantoin racemase</fullName>
        <ecNumber evidence="3">5.1.99.5</ecNumber>
    </recommendedName>
</protein>
<dbReference type="PANTHER" id="PTHR28047">
    <property type="entry name" value="PROTEIN DCG1"/>
    <property type="match status" value="1"/>
</dbReference>
<dbReference type="Pfam" id="PF01177">
    <property type="entry name" value="Asp_Glu_race"/>
    <property type="match status" value="1"/>
</dbReference>
<organism evidence="7 8">
    <name type="scientific">Robbsia andropogonis</name>
    <dbReference type="NCBI Taxonomy" id="28092"/>
    <lineage>
        <taxon>Bacteria</taxon>
        <taxon>Pseudomonadati</taxon>
        <taxon>Pseudomonadota</taxon>
        <taxon>Betaproteobacteria</taxon>
        <taxon>Burkholderiales</taxon>
        <taxon>Burkholderiaceae</taxon>
        <taxon>Robbsia</taxon>
    </lineage>
</organism>
<evidence type="ECO:0000256" key="6">
    <source>
        <dbReference type="ARBA" id="ARBA00093234"/>
    </source>
</evidence>
<evidence type="ECO:0000256" key="2">
    <source>
        <dbReference type="ARBA" id="ARBA00051635"/>
    </source>
</evidence>
<comment type="caution">
    <text evidence="7">The sequence shown here is derived from an EMBL/GenBank/DDBJ whole genome shotgun (WGS) entry which is preliminary data.</text>
</comment>
<gene>
    <name evidence="7" type="ORF">WM40_04415</name>
</gene>
<dbReference type="RefSeq" id="WP_024903516.1">
    <property type="nucleotide sequence ID" value="NZ_CADFGU010000005.1"/>
</dbReference>
<dbReference type="AlphaFoldDB" id="A0A0F5K553"/>
<name>A0A0F5K553_9BURK</name>
<proteinExistence type="inferred from homology"/>
<dbReference type="Proteomes" id="UP000033618">
    <property type="component" value="Unassembled WGS sequence"/>
</dbReference>